<name>A0A0D3JGP5_EMIH1</name>
<reference evidence="7" key="2">
    <citation type="submission" date="2024-10" db="UniProtKB">
        <authorList>
            <consortium name="EnsemblProtists"/>
        </authorList>
    </citation>
    <scope>IDENTIFICATION</scope>
</reference>
<keyword evidence="1" id="KW-0479">Metal-binding</keyword>
<evidence type="ECO:0000313" key="7">
    <source>
        <dbReference type="EnsemblProtists" id="EOD22680"/>
    </source>
</evidence>
<dbReference type="GO" id="GO:0006511">
    <property type="term" value="P:ubiquitin-dependent protein catabolic process"/>
    <property type="evidence" value="ECO:0007669"/>
    <property type="project" value="TreeGrafter"/>
</dbReference>
<dbReference type="Proteomes" id="UP000013827">
    <property type="component" value="Unassembled WGS sequence"/>
</dbReference>
<evidence type="ECO:0000256" key="3">
    <source>
        <dbReference type="ARBA" id="ARBA00022833"/>
    </source>
</evidence>
<evidence type="ECO:0000259" key="6">
    <source>
        <dbReference type="PROSITE" id="PS50089"/>
    </source>
</evidence>
<dbReference type="Pfam" id="PF13639">
    <property type="entry name" value="zf-RING_2"/>
    <property type="match status" value="1"/>
</dbReference>
<evidence type="ECO:0000256" key="4">
    <source>
        <dbReference type="PROSITE-ProRule" id="PRU00175"/>
    </source>
</evidence>
<dbReference type="GeneID" id="17268252"/>
<dbReference type="eggNOG" id="KOG4628">
    <property type="taxonomic scope" value="Eukaryota"/>
</dbReference>
<dbReference type="PaxDb" id="2903-EOD22680"/>
<dbReference type="Gene3D" id="3.30.40.10">
    <property type="entry name" value="Zinc/RING finger domain, C3HC4 (zinc finger)"/>
    <property type="match status" value="1"/>
</dbReference>
<dbReference type="AlphaFoldDB" id="A0A0D3JGP5"/>
<dbReference type="InterPro" id="IPR001841">
    <property type="entry name" value="Znf_RING"/>
</dbReference>
<sequence length="183" mass="19591">MPIVALVSLVIVAAAIGILRSRRRHRATEGWAGQSGLEQMPKDAITLAVHALPETTFHAEDGTVLDVSDCRLCLEEYASGDRLRRLPCGHVYHSACIDIWLAAKRDQGLPRGQRGCPAMPLDEVVLKAAEAAVAVACRHAASGPGMRFVDAHRHQLARARVPNGGERGGDEPARDGRPAADAQ</sequence>
<dbReference type="PANTHER" id="PTHR45931">
    <property type="entry name" value="SI:CH211-59O9.10"/>
    <property type="match status" value="1"/>
</dbReference>
<dbReference type="SMART" id="SM00184">
    <property type="entry name" value="RING"/>
    <property type="match status" value="1"/>
</dbReference>
<dbReference type="KEGG" id="ehx:EMIHUDRAFT_194958"/>
<accession>A0A0D3JGP5</accession>
<protein>
    <recommendedName>
        <fullName evidence="6">RING-type domain-containing protein</fullName>
    </recommendedName>
</protein>
<keyword evidence="2 4" id="KW-0863">Zinc-finger</keyword>
<feature type="region of interest" description="Disordered" evidence="5">
    <location>
        <begin position="158"/>
        <end position="183"/>
    </location>
</feature>
<evidence type="ECO:0000256" key="1">
    <source>
        <dbReference type="ARBA" id="ARBA00022723"/>
    </source>
</evidence>
<evidence type="ECO:0000313" key="8">
    <source>
        <dbReference type="Proteomes" id="UP000013827"/>
    </source>
</evidence>
<evidence type="ECO:0000256" key="2">
    <source>
        <dbReference type="ARBA" id="ARBA00022771"/>
    </source>
</evidence>
<proteinExistence type="predicted"/>
<dbReference type="EnsemblProtists" id="EOD22680">
    <property type="protein sequence ID" value="EOD22680"/>
    <property type="gene ID" value="EMIHUDRAFT_194958"/>
</dbReference>
<dbReference type="InterPro" id="IPR013083">
    <property type="entry name" value="Znf_RING/FYVE/PHD"/>
</dbReference>
<feature type="compositionally biased region" description="Basic and acidic residues" evidence="5">
    <location>
        <begin position="167"/>
        <end position="183"/>
    </location>
</feature>
<feature type="domain" description="RING-type" evidence="6">
    <location>
        <begin position="70"/>
        <end position="117"/>
    </location>
</feature>
<organism evidence="7 8">
    <name type="scientific">Emiliania huxleyi (strain CCMP1516)</name>
    <dbReference type="NCBI Taxonomy" id="280463"/>
    <lineage>
        <taxon>Eukaryota</taxon>
        <taxon>Haptista</taxon>
        <taxon>Haptophyta</taxon>
        <taxon>Prymnesiophyceae</taxon>
        <taxon>Isochrysidales</taxon>
        <taxon>Noelaerhabdaceae</taxon>
        <taxon>Emiliania</taxon>
    </lineage>
</organism>
<dbReference type="PROSITE" id="PS50089">
    <property type="entry name" value="ZF_RING_2"/>
    <property type="match status" value="1"/>
</dbReference>
<dbReference type="RefSeq" id="XP_005775109.1">
    <property type="nucleotide sequence ID" value="XM_005775052.1"/>
</dbReference>
<dbReference type="GO" id="GO:0061630">
    <property type="term" value="F:ubiquitin protein ligase activity"/>
    <property type="evidence" value="ECO:0007669"/>
    <property type="project" value="TreeGrafter"/>
</dbReference>
<dbReference type="GO" id="GO:0008270">
    <property type="term" value="F:zinc ion binding"/>
    <property type="evidence" value="ECO:0007669"/>
    <property type="project" value="UniProtKB-KW"/>
</dbReference>
<keyword evidence="3" id="KW-0862">Zinc</keyword>
<dbReference type="SUPFAM" id="SSF57850">
    <property type="entry name" value="RING/U-box"/>
    <property type="match status" value="1"/>
</dbReference>
<keyword evidence="8" id="KW-1185">Reference proteome</keyword>
<dbReference type="GO" id="GO:0005634">
    <property type="term" value="C:nucleus"/>
    <property type="evidence" value="ECO:0007669"/>
    <property type="project" value="TreeGrafter"/>
</dbReference>
<dbReference type="HOGENOM" id="CLU_1477712_0_0_1"/>
<dbReference type="PANTHER" id="PTHR45931:SF3">
    <property type="entry name" value="RING ZINC FINGER-CONTAINING PROTEIN"/>
    <property type="match status" value="1"/>
</dbReference>
<evidence type="ECO:0000256" key="5">
    <source>
        <dbReference type="SAM" id="MobiDB-lite"/>
    </source>
</evidence>
<reference evidence="8" key="1">
    <citation type="journal article" date="2013" name="Nature">
        <title>Pan genome of the phytoplankton Emiliania underpins its global distribution.</title>
        <authorList>
            <person name="Read B.A."/>
            <person name="Kegel J."/>
            <person name="Klute M.J."/>
            <person name="Kuo A."/>
            <person name="Lefebvre S.C."/>
            <person name="Maumus F."/>
            <person name="Mayer C."/>
            <person name="Miller J."/>
            <person name="Monier A."/>
            <person name="Salamov A."/>
            <person name="Young J."/>
            <person name="Aguilar M."/>
            <person name="Claverie J.M."/>
            <person name="Frickenhaus S."/>
            <person name="Gonzalez K."/>
            <person name="Herman E.K."/>
            <person name="Lin Y.C."/>
            <person name="Napier J."/>
            <person name="Ogata H."/>
            <person name="Sarno A.F."/>
            <person name="Shmutz J."/>
            <person name="Schroeder D."/>
            <person name="de Vargas C."/>
            <person name="Verret F."/>
            <person name="von Dassow P."/>
            <person name="Valentin K."/>
            <person name="Van de Peer Y."/>
            <person name="Wheeler G."/>
            <person name="Dacks J.B."/>
            <person name="Delwiche C.F."/>
            <person name="Dyhrman S.T."/>
            <person name="Glockner G."/>
            <person name="John U."/>
            <person name="Richards T."/>
            <person name="Worden A.Z."/>
            <person name="Zhang X."/>
            <person name="Grigoriev I.V."/>
            <person name="Allen A.E."/>
            <person name="Bidle K."/>
            <person name="Borodovsky M."/>
            <person name="Bowler C."/>
            <person name="Brownlee C."/>
            <person name="Cock J.M."/>
            <person name="Elias M."/>
            <person name="Gladyshev V.N."/>
            <person name="Groth M."/>
            <person name="Guda C."/>
            <person name="Hadaegh A."/>
            <person name="Iglesias-Rodriguez M.D."/>
            <person name="Jenkins J."/>
            <person name="Jones B.M."/>
            <person name="Lawson T."/>
            <person name="Leese F."/>
            <person name="Lindquist E."/>
            <person name="Lobanov A."/>
            <person name="Lomsadze A."/>
            <person name="Malik S.B."/>
            <person name="Marsh M.E."/>
            <person name="Mackinder L."/>
            <person name="Mock T."/>
            <person name="Mueller-Roeber B."/>
            <person name="Pagarete A."/>
            <person name="Parker M."/>
            <person name="Probert I."/>
            <person name="Quesneville H."/>
            <person name="Raines C."/>
            <person name="Rensing S.A."/>
            <person name="Riano-Pachon D.M."/>
            <person name="Richier S."/>
            <person name="Rokitta S."/>
            <person name="Shiraiwa Y."/>
            <person name="Soanes D.M."/>
            <person name="van der Giezen M."/>
            <person name="Wahlund T.M."/>
            <person name="Williams B."/>
            <person name="Wilson W."/>
            <person name="Wolfe G."/>
            <person name="Wurch L.L."/>
        </authorList>
    </citation>
    <scope>NUCLEOTIDE SEQUENCE</scope>
</reference>
<dbReference type="InterPro" id="IPR051834">
    <property type="entry name" value="RING_finger_E3_ligase"/>
</dbReference>